<comment type="cofactor">
    <cofactor evidence="1">
        <name>pyridoxal 5'-phosphate</name>
        <dbReference type="ChEBI" id="CHEBI:597326"/>
    </cofactor>
</comment>
<organism evidence="8 9">
    <name type="scientific">Caldanaerobius fijiensis DSM 17918</name>
    <dbReference type="NCBI Taxonomy" id="1121256"/>
    <lineage>
        <taxon>Bacteria</taxon>
        <taxon>Bacillati</taxon>
        <taxon>Bacillota</taxon>
        <taxon>Clostridia</taxon>
        <taxon>Thermoanaerobacterales</taxon>
        <taxon>Thermoanaerobacteraceae</taxon>
        <taxon>Caldanaerobius</taxon>
    </lineage>
</organism>
<sequence>MNKLDQTRTPLFDALLKYYENNTVPFHVPGHKKGAGMSDKFKNFVGTNVLSIDVTVFKEVDSLHKPTGAIKEAQELAADAFGADATFFCIHGTTGAIQAMILSTVKEGDKIIVPRNVHKSVTSGIILSGAIPVYIKPEIDDRLGIAMGVTPAAVKKAIRENPDAKAVLIINPTYYGAATDIKRIADIVHQNNMLLLVDEAHGPHLKFNEKLPICALDAGADITSQSTHKILGAMTQGSMLHVKNTIDINRVKAVMSLLQTTSPSYVILASLDVARMQMATEGKALLDRTIELAQYARKAINQIPGLYCPGEELIGQNGVYDFDPTKVTINARDLGITGYQLERLLAEKYHIQLELADMYNGLAVFSIGDTRESVDALLQALKEISASYYTKTVKRFTSREIPDIPEQLLNPREAFISDTASLLLKDSVGQISSEFILSYPPGIPVLCPGEIITQDIVDYVDEMKRAGLFVQGTEDPEVNYIKVVRDIKAINITA</sequence>
<dbReference type="Gene3D" id="3.90.100.10">
    <property type="entry name" value="Orn/Lys/Arg decarboxylase, C-terminal domain"/>
    <property type="match status" value="1"/>
</dbReference>
<feature type="domain" description="Orn/Lys/Arg decarboxylase C-terminal" evidence="7">
    <location>
        <begin position="382"/>
        <end position="465"/>
    </location>
</feature>
<dbReference type="InterPro" id="IPR036633">
    <property type="entry name" value="Prn/Lys/Arg_de-COase_C_sf"/>
</dbReference>
<evidence type="ECO:0000259" key="7">
    <source>
        <dbReference type="Pfam" id="PF03711"/>
    </source>
</evidence>
<dbReference type="Gene3D" id="3.40.640.10">
    <property type="entry name" value="Type I PLP-dependent aspartate aminotransferase-like (Major domain)"/>
    <property type="match status" value="1"/>
</dbReference>
<evidence type="ECO:0000259" key="6">
    <source>
        <dbReference type="Pfam" id="PF01276"/>
    </source>
</evidence>
<evidence type="ECO:0000256" key="3">
    <source>
        <dbReference type="ARBA" id="ARBA00022793"/>
    </source>
</evidence>
<dbReference type="Pfam" id="PF01276">
    <property type="entry name" value="OKR_DC_1"/>
    <property type="match status" value="1"/>
</dbReference>
<keyword evidence="3" id="KW-0210">Decarboxylase</keyword>
<dbReference type="OrthoDB" id="9815233at2"/>
<dbReference type="RefSeq" id="WP_073344465.1">
    <property type="nucleotide sequence ID" value="NZ_FQVH01000021.1"/>
</dbReference>
<dbReference type="InterPro" id="IPR015421">
    <property type="entry name" value="PyrdxlP-dep_Trfase_major"/>
</dbReference>
<dbReference type="InterPro" id="IPR015424">
    <property type="entry name" value="PyrdxlP-dep_Trfase"/>
</dbReference>
<keyword evidence="5" id="KW-0456">Lyase</keyword>
<evidence type="ECO:0000313" key="9">
    <source>
        <dbReference type="Proteomes" id="UP000184088"/>
    </source>
</evidence>
<dbReference type="SUPFAM" id="SSF55904">
    <property type="entry name" value="Ornithine decarboxylase C-terminal domain"/>
    <property type="match status" value="1"/>
</dbReference>
<dbReference type="Pfam" id="PF03711">
    <property type="entry name" value="OKR_DC_1_C"/>
    <property type="match status" value="1"/>
</dbReference>
<dbReference type="PANTHER" id="PTHR43277:SF4">
    <property type="entry name" value="ARGININE DECARBOXYLASE"/>
    <property type="match status" value="1"/>
</dbReference>
<dbReference type="InterPro" id="IPR008286">
    <property type="entry name" value="Prn/Lys/Arg_de-COase_C"/>
</dbReference>
<accession>A0A1M5BEV2</accession>
<dbReference type="AlphaFoldDB" id="A0A1M5BEV2"/>
<evidence type="ECO:0000256" key="4">
    <source>
        <dbReference type="ARBA" id="ARBA00022898"/>
    </source>
</evidence>
<keyword evidence="4" id="KW-0663">Pyridoxal phosphate</keyword>
<dbReference type="STRING" id="1121256.SAMN02746089_01867"/>
<dbReference type="PANTHER" id="PTHR43277">
    <property type="entry name" value="ARGININE DECARBOXYLASE"/>
    <property type="match status" value="1"/>
</dbReference>
<comment type="similarity">
    <text evidence="2">Belongs to the Orn/Lys/Arg decarboxylase class-I family.</text>
</comment>
<dbReference type="SUPFAM" id="SSF53383">
    <property type="entry name" value="PLP-dependent transferases"/>
    <property type="match status" value="1"/>
</dbReference>
<dbReference type="EMBL" id="FQVH01000021">
    <property type="protein sequence ID" value="SHF41093.1"/>
    <property type="molecule type" value="Genomic_DNA"/>
</dbReference>
<dbReference type="GO" id="GO:0016831">
    <property type="term" value="F:carboxy-lyase activity"/>
    <property type="evidence" value="ECO:0007669"/>
    <property type="project" value="UniProtKB-KW"/>
</dbReference>
<proteinExistence type="inferred from homology"/>
<dbReference type="InterPro" id="IPR052357">
    <property type="entry name" value="Orn_Lys_Arg_decarboxylase-I"/>
</dbReference>
<evidence type="ECO:0000256" key="1">
    <source>
        <dbReference type="ARBA" id="ARBA00001933"/>
    </source>
</evidence>
<evidence type="ECO:0000256" key="5">
    <source>
        <dbReference type="ARBA" id="ARBA00023239"/>
    </source>
</evidence>
<dbReference type="CDD" id="cd00615">
    <property type="entry name" value="Orn_deC_like"/>
    <property type="match status" value="1"/>
</dbReference>
<dbReference type="Proteomes" id="UP000184088">
    <property type="component" value="Unassembled WGS sequence"/>
</dbReference>
<reference evidence="8 9" key="1">
    <citation type="submission" date="2016-11" db="EMBL/GenBank/DDBJ databases">
        <authorList>
            <person name="Jaros S."/>
            <person name="Januszkiewicz K."/>
            <person name="Wedrychowicz H."/>
        </authorList>
    </citation>
    <scope>NUCLEOTIDE SEQUENCE [LARGE SCALE GENOMIC DNA]</scope>
    <source>
        <strain evidence="8 9">DSM 17918</strain>
    </source>
</reference>
<gene>
    <name evidence="8" type="ORF">SAMN02746089_01867</name>
</gene>
<name>A0A1M5BEV2_9THEO</name>
<evidence type="ECO:0000256" key="2">
    <source>
        <dbReference type="ARBA" id="ARBA00010671"/>
    </source>
</evidence>
<dbReference type="InterPro" id="IPR000310">
    <property type="entry name" value="Orn/Lys/Arg_deCO2ase_major_dom"/>
</dbReference>
<protein>
    <submittedName>
        <fullName evidence="8">Arginine decarboxylase</fullName>
    </submittedName>
</protein>
<feature type="domain" description="Orn/Lys/Arg decarboxylases family 1 pyridoxal-P attachment site" evidence="6">
    <location>
        <begin position="9"/>
        <end position="372"/>
    </location>
</feature>
<evidence type="ECO:0000313" key="8">
    <source>
        <dbReference type="EMBL" id="SHF41093.1"/>
    </source>
</evidence>
<keyword evidence="9" id="KW-1185">Reference proteome</keyword>